<evidence type="ECO:0000256" key="1">
    <source>
        <dbReference type="SAM" id="Phobius"/>
    </source>
</evidence>
<reference evidence="2 3" key="1">
    <citation type="journal article" date="2017" name="ISME J.">
        <title>Energy and carbon metabolisms in a deep terrestrial subsurface fluid microbial community.</title>
        <authorList>
            <person name="Momper L."/>
            <person name="Jungbluth S.P."/>
            <person name="Lee M.D."/>
            <person name="Amend J.P."/>
        </authorList>
    </citation>
    <scope>NUCLEOTIDE SEQUENCE [LARGE SCALE GENOMIC DNA]</scope>
    <source>
        <strain evidence="2">SURF_5</strain>
    </source>
</reference>
<evidence type="ECO:0000313" key="2">
    <source>
        <dbReference type="EMBL" id="RJP17961.1"/>
    </source>
</evidence>
<comment type="caution">
    <text evidence="2">The sequence shown here is derived from an EMBL/GenBank/DDBJ whole genome shotgun (WGS) entry which is preliminary data.</text>
</comment>
<name>A0A3A4NR06_ABYX5</name>
<evidence type="ECO:0000313" key="3">
    <source>
        <dbReference type="Proteomes" id="UP000265882"/>
    </source>
</evidence>
<protein>
    <submittedName>
        <fullName evidence="2">Uncharacterized protein</fullName>
    </submittedName>
</protein>
<accession>A0A3A4NR06</accession>
<feature type="transmembrane region" description="Helical" evidence="1">
    <location>
        <begin position="9"/>
        <end position="29"/>
    </location>
</feature>
<keyword evidence="1" id="KW-0472">Membrane</keyword>
<dbReference type="Proteomes" id="UP000265882">
    <property type="component" value="Unassembled WGS sequence"/>
</dbReference>
<proteinExistence type="predicted"/>
<dbReference type="EMBL" id="QZKU01000107">
    <property type="protein sequence ID" value="RJP17961.1"/>
    <property type="molecule type" value="Genomic_DNA"/>
</dbReference>
<gene>
    <name evidence="2" type="ORF">C4520_15250</name>
</gene>
<organism evidence="2 3">
    <name type="scientific">Abyssobacteria bacterium (strain SURF_5)</name>
    <dbReference type="NCBI Taxonomy" id="2093360"/>
    <lineage>
        <taxon>Bacteria</taxon>
        <taxon>Pseudomonadati</taxon>
        <taxon>Candidatus Hydrogenedentota</taxon>
        <taxon>Candidatus Abyssobacteria</taxon>
    </lineage>
</organism>
<sequence>MKSILRQAGLLVVFAALWYLILYAGYYIYEEWTRPPVDTICFVEAYRTLSLDACRLQRNERPKLIVLGSSNALFGFRPDELQPLFPQYEAANLSLPGSNMTDTRQVIELLEQLLPAHVKDKSLFVIGIFYGSVYGNGHNVNEALVESRLYRWNGDGIRPIVPAQRVDLLVRVLRPVLVLNRPLKNSLSFFHSLSSNRPAAAEAAPPAVIRQPSGEKIVQIDRNQWKQRTDNTDSRCRFENEERGFEELVRVCDLIQSCGGKLLLVDLPLPEWHQNVSEYHEKYQAQKQQHLAEALRYPSVYYVNLLENEKLCDERNYLDATHPGPVAATLWSKTLRQRWEDFSVAASGDPHDSGAVQKSGLF</sequence>
<dbReference type="AlphaFoldDB" id="A0A3A4NR06"/>
<keyword evidence="1" id="KW-0812">Transmembrane</keyword>
<keyword evidence="1" id="KW-1133">Transmembrane helix</keyword>